<comment type="function">
    <text evidence="14">Acts directly on vascular smooth muscle as a potent vasoconstrictor, affects cardiac contractility and heart rate through its action on the sympathetic nervous system, and alters renal sodium and water absorption through its ability to stimulate the zona glomerulosa cells of the adrenal cortex to synthesize and secrete aldosterone. Acts by binding to angiotensin receptors AGTR1 and AGTR2. Also binds the DEAR/FBXW7-AS1 receptor.</text>
</comment>
<evidence type="ECO:0000256" key="15">
    <source>
        <dbReference type="RuleBase" id="RU000411"/>
    </source>
</evidence>
<sequence length="500" mass="54249">MGPAQPAREELRSSVQIKREDTDKMVTSVGFKVTVLCLLAWTGLAAADRVYIHPFHLLFYPESSCVQLEKSSVETPQEPTFTPVPVQAKASPIDEAALHEGLVLAAQKLAPEDLLRASQVGTMANFLGFRMYKTLNEVENTAGGDILSPTALLGTLASLYLGAQDSTASQLQTLLGVPMQDQGCTTRLDGHKVLSALQAIQGLLVAQDQPSDQAQILLSTVVGLFTAPDVRLKQSFVRGMVPFAPVVLSRSLDMSTHPVSAGKKINTFIQAVTGWKTDGLLSGVTPGSSLLFNTYVHFQGRMKGFSLLAEPQLFWVDNSTSVSVPMMSGCDSFHYWSDTQNNFSVMHVPMGKSTALLLIQPHCASNLDQTMALTFNHDFLAQINNLEPRAMCLTLPLLELKASYDLQKLLALAKLSNLLGTNANLNGISDTRLKLGEVLNDILFELKADDSKQPMESAPQPNTPEALKVTLSSPFLFAVYEREAGDLHFLGHVDNPLGVV</sequence>
<keyword evidence="5" id="KW-0964">Secreted</keyword>
<evidence type="ECO:0000256" key="4">
    <source>
        <dbReference type="ARBA" id="ARBA00015105"/>
    </source>
</evidence>
<dbReference type="AlphaFoldDB" id="A0A6P3FMA1"/>
<feature type="domain" description="Serpin" evidence="16">
    <location>
        <begin position="129"/>
        <end position="496"/>
    </location>
</feature>
<dbReference type="OrthoDB" id="7817921at2759"/>
<gene>
    <name evidence="18" type="primary">Agt</name>
</gene>
<dbReference type="PANTHER" id="PTHR11461">
    <property type="entry name" value="SERINE PROTEASE INHIBITOR, SERPIN"/>
    <property type="match status" value="1"/>
</dbReference>
<evidence type="ECO:0000256" key="5">
    <source>
        <dbReference type="ARBA" id="ARBA00022525"/>
    </source>
</evidence>
<dbReference type="Pfam" id="PF00079">
    <property type="entry name" value="Serpin"/>
    <property type="match status" value="1"/>
</dbReference>
<evidence type="ECO:0000313" key="17">
    <source>
        <dbReference type="Proteomes" id="UP000515203"/>
    </source>
</evidence>
<evidence type="ECO:0000256" key="14">
    <source>
        <dbReference type="ARBA" id="ARBA00046068"/>
    </source>
</evidence>
<evidence type="ECO:0000256" key="12">
    <source>
        <dbReference type="ARBA" id="ARBA00029391"/>
    </source>
</evidence>
<dbReference type="GO" id="GO:0042981">
    <property type="term" value="P:regulation of apoptotic process"/>
    <property type="evidence" value="ECO:0007669"/>
    <property type="project" value="TreeGrafter"/>
</dbReference>
<keyword evidence="9" id="KW-0325">Glycoprotein</keyword>
<reference evidence="18" key="1">
    <citation type="submission" date="2025-08" db="UniProtKB">
        <authorList>
            <consortium name="RefSeq"/>
        </authorList>
    </citation>
    <scope>IDENTIFICATION</scope>
</reference>
<dbReference type="InterPro" id="IPR000227">
    <property type="entry name" value="Angiotensinogen"/>
</dbReference>
<evidence type="ECO:0000256" key="7">
    <source>
        <dbReference type="ARBA" id="ARBA00022858"/>
    </source>
</evidence>
<keyword evidence="8" id="KW-1015">Disulfide bond</keyword>
<evidence type="ECO:0000256" key="9">
    <source>
        <dbReference type="ARBA" id="ARBA00023180"/>
    </source>
</evidence>
<evidence type="ECO:0000256" key="13">
    <source>
        <dbReference type="ARBA" id="ARBA00033182"/>
    </source>
</evidence>
<organism evidence="17 18">
    <name type="scientific">Octodon degus</name>
    <name type="common">Degu</name>
    <name type="synonym">Sciurus degus</name>
    <dbReference type="NCBI Taxonomy" id="10160"/>
    <lineage>
        <taxon>Eukaryota</taxon>
        <taxon>Metazoa</taxon>
        <taxon>Chordata</taxon>
        <taxon>Craniata</taxon>
        <taxon>Vertebrata</taxon>
        <taxon>Euteleostomi</taxon>
        <taxon>Mammalia</taxon>
        <taxon>Eutheria</taxon>
        <taxon>Euarchontoglires</taxon>
        <taxon>Glires</taxon>
        <taxon>Rodentia</taxon>
        <taxon>Hystricomorpha</taxon>
        <taxon>Octodontidae</taxon>
        <taxon>Octodon</taxon>
    </lineage>
</organism>
<proteinExistence type="inferred from homology"/>
<dbReference type="GO" id="GO:0005615">
    <property type="term" value="C:extracellular space"/>
    <property type="evidence" value="ECO:0007669"/>
    <property type="project" value="InterPro"/>
</dbReference>
<keyword evidence="6" id="KW-0732">Signal</keyword>
<accession>A0A6P3FMA1</accession>
<evidence type="ECO:0000256" key="10">
    <source>
        <dbReference type="ARBA" id="ARBA00023322"/>
    </source>
</evidence>
<comment type="similarity">
    <text evidence="3 15">Belongs to the serpin family.</text>
</comment>
<dbReference type="PANTHER" id="PTHR11461:SF13">
    <property type="entry name" value="ANGIOTENSINOGEN"/>
    <property type="match status" value="1"/>
</dbReference>
<dbReference type="RefSeq" id="XP_004640908.2">
    <property type="nucleotide sequence ID" value="XM_004640851.2"/>
</dbReference>
<dbReference type="CTD" id="183"/>
<dbReference type="InterPro" id="IPR036186">
    <property type="entry name" value="Serpin_sf"/>
</dbReference>
<evidence type="ECO:0000256" key="2">
    <source>
        <dbReference type="ARBA" id="ARBA00004613"/>
    </source>
</evidence>
<evidence type="ECO:0000313" key="18">
    <source>
        <dbReference type="RefSeq" id="XP_004640908.2"/>
    </source>
</evidence>
<keyword evidence="7" id="KW-0838">Vasoactive</keyword>
<keyword evidence="17" id="KW-1185">Reference proteome</keyword>
<dbReference type="GeneID" id="101585509"/>
<dbReference type="InterPro" id="IPR023796">
    <property type="entry name" value="Serpin_dom"/>
</dbReference>
<comment type="subcellular location">
    <subcellularLocation>
        <location evidence="2">Secreted</location>
    </subcellularLocation>
</comment>
<evidence type="ECO:0000256" key="8">
    <source>
        <dbReference type="ARBA" id="ARBA00023157"/>
    </source>
</evidence>
<evidence type="ECO:0000259" key="16">
    <source>
        <dbReference type="SMART" id="SM00093"/>
    </source>
</evidence>
<dbReference type="Gene3D" id="3.30.497.10">
    <property type="entry name" value="Antithrombin, subunit I, domain 2"/>
    <property type="match status" value="1"/>
</dbReference>
<dbReference type="Proteomes" id="UP000515203">
    <property type="component" value="Unplaced"/>
</dbReference>
<evidence type="ECO:0000256" key="6">
    <source>
        <dbReference type="ARBA" id="ARBA00022729"/>
    </source>
</evidence>
<dbReference type="FunCoup" id="A0A6P3FMA1">
    <property type="interactions" value="288"/>
</dbReference>
<evidence type="ECO:0000256" key="1">
    <source>
        <dbReference type="ARBA" id="ARBA00002747"/>
    </source>
</evidence>
<dbReference type="InterPro" id="IPR000215">
    <property type="entry name" value="Serpin_fam"/>
</dbReference>
<dbReference type="GO" id="GO:0004867">
    <property type="term" value="F:serine-type endopeptidase inhibitor activity"/>
    <property type="evidence" value="ECO:0007669"/>
    <property type="project" value="InterPro"/>
</dbReference>
<dbReference type="InParanoid" id="A0A6P3FMA1"/>
<dbReference type="PRINTS" id="PR00654">
    <property type="entry name" value="ANGIOTENSNGN"/>
</dbReference>
<name>A0A6P3FMA1_OCTDE</name>
<dbReference type="GO" id="GO:0042310">
    <property type="term" value="P:vasoconstriction"/>
    <property type="evidence" value="ECO:0007669"/>
    <property type="project" value="UniProtKB-KW"/>
</dbReference>
<comment type="function">
    <text evidence="1">Essential component of the renin-angiotensin system (RAS), a potent regulator of blood pressure, body fluid and electrolyte homeostasis.</text>
</comment>
<dbReference type="InterPro" id="IPR042185">
    <property type="entry name" value="Serpin_sf_2"/>
</dbReference>
<dbReference type="InterPro" id="IPR042178">
    <property type="entry name" value="Serpin_sf_1"/>
</dbReference>
<evidence type="ECO:0000256" key="3">
    <source>
        <dbReference type="ARBA" id="ARBA00009500"/>
    </source>
</evidence>
<dbReference type="SUPFAM" id="SSF56574">
    <property type="entry name" value="Serpins"/>
    <property type="match status" value="1"/>
</dbReference>
<dbReference type="GO" id="GO:0003081">
    <property type="term" value="P:regulation of systemic arterial blood pressure by renin-angiotensin"/>
    <property type="evidence" value="ECO:0007669"/>
    <property type="project" value="InterPro"/>
</dbReference>
<keyword evidence="10" id="KW-0839">Vasoconstrictor</keyword>
<protein>
    <recommendedName>
        <fullName evidence="4">Angiotensinogen</fullName>
    </recommendedName>
    <alternativeName>
        <fullName evidence="13">Serpin A8</fullName>
    </alternativeName>
</protein>
<comment type="function">
    <text evidence="12">Is a ligand for the G-protein coupled receptor MAS1. Has vasodilator and antidiuretic effects. Has an antithrombotic effect that involves MAS1-mediated release of nitric oxide from platelets.</text>
</comment>
<dbReference type="Gene3D" id="2.30.39.10">
    <property type="entry name" value="Alpha-1-antitrypsin, domain 1"/>
    <property type="match status" value="1"/>
</dbReference>
<evidence type="ECO:0000256" key="11">
    <source>
        <dbReference type="ARBA" id="ARBA00029380"/>
    </source>
</evidence>
<comment type="function">
    <text evidence="11">Stimulates aldosterone release.</text>
</comment>
<dbReference type="SMART" id="SM00093">
    <property type="entry name" value="SERPIN"/>
    <property type="match status" value="1"/>
</dbReference>